<evidence type="ECO:0000313" key="1">
    <source>
        <dbReference type="EMBL" id="ETW01179.1"/>
    </source>
</evidence>
<protein>
    <submittedName>
        <fullName evidence="1">Uncharacterized protein</fullName>
    </submittedName>
</protein>
<dbReference type="Gene3D" id="3.40.1740.10">
    <property type="entry name" value="VC0467-like"/>
    <property type="match status" value="1"/>
</dbReference>
<dbReference type="RefSeq" id="XP_008870177.1">
    <property type="nucleotide sequence ID" value="XM_008871955.1"/>
</dbReference>
<sequence length="324" mass="35610">MSARVIRSVYRELLRHAKLMDNHAAVKALLSRAEVPENFQCQKAISSLLGENKVYYLPHTSAAEVLRRAFRSSTGDLGAAFLALRFMGEKLHVARQYGLLKESPFLPTRTYELLSSPSSASPPSSPVALTKRIRSGVFLIAHPMLYRPFEQTVVLVTSHSAVGTTGFIVNEKAGNRHTLWPNYGVDTHLKPLFGSHQVHYGGPVGGGSVQFLHAQPNIGGTAVNATSLHDSSPLFVGGNLMDFAKLPNSNPNEVVFFNGYAGWTPQLLQKELDVGSWIMVTAPLSMAIRSPAKNLWRYLLKQLGSEYDQFAAIPRNVDFTVHVS</sequence>
<dbReference type="EMBL" id="KI913963">
    <property type="protein sequence ID" value="ETW01179.1"/>
    <property type="molecule type" value="Genomic_DNA"/>
</dbReference>
<dbReference type="eggNOG" id="ENOG502QV60">
    <property type="taxonomic scope" value="Eukaryota"/>
</dbReference>
<dbReference type="PANTHER" id="PTHR30327:SF1">
    <property type="entry name" value="UPF0301 PROTEIN YQGE"/>
    <property type="match status" value="1"/>
</dbReference>
<dbReference type="VEuPathDB" id="FungiDB:H310_06777"/>
<organism evidence="1">
    <name type="scientific">Aphanomyces invadans</name>
    <dbReference type="NCBI Taxonomy" id="157072"/>
    <lineage>
        <taxon>Eukaryota</taxon>
        <taxon>Sar</taxon>
        <taxon>Stramenopiles</taxon>
        <taxon>Oomycota</taxon>
        <taxon>Saprolegniomycetes</taxon>
        <taxon>Saprolegniales</taxon>
        <taxon>Verrucalvaceae</taxon>
        <taxon>Aphanomyces</taxon>
    </lineage>
</organism>
<name>A0A024U4K1_9STRA</name>
<dbReference type="STRING" id="157072.A0A024U4K1"/>
<gene>
    <name evidence="1" type="ORF">H310_06777</name>
</gene>
<dbReference type="OrthoDB" id="272750at2759"/>
<accession>A0A024U4K1</accession>
<dbReference type="SUPFAM" id="SSF143456">
    <property type="entry name" value="VC0467-like"/>
    <property type="match status" value="1"/>
</dbReference>
<proteinExistence type="predicted"/>
<dbReference type="GeneID" id="20083827"/>
<dbReference type="GO" id="GO:0005829">
    <property type="term" value="C:cytosol"/>
    <property type="evidence" value="ECO:0007669"/>
    <property type="project" value="TreeGrafter"/>
</dbReference>
<dbReference type="PANTHER" id="PTHR30327">
    <property type="entry name" value="UNCHARACTERIZED PROTEIN YQGE"/>
    <property type="match status" value="1"/>
</dbReference>
<reference evidence="1" key="1">
    <citation type="submission" date="2013-12" db="EMBL/GenBank/DDBJ databases">
        <title>The Genome Sequence of Aphanomyces invadans NJM9701.</title>
        <authorList>
            <consortium name="The Broad Institute Genomics Platform"/>
            <person name="Russ C."/>
            <person name="Tyler B."/>
            <person name="van West P."/>
            <person name="Dieguez-Uribeondo J."/>
            <person name="Young S.K."/>
            <person name="Zeng Q."/>
            <person name="Gargeya S."/>
            <person name="Fitzgerald M."/>
            <person name="Abouelleil A."/>
            <person name="Alvarado L."/>
            <person name="Chapman S.B."/>
            <person name="Gainer-Dewar J."/>
            <person name="Goldberg J."/>
            <person name="Griggs A."/>
            <person name="Gujja S."/>
            <person name="Hansen M."/>
            <person name="Howarth C."/>
            <person name="Imamovic A."/>
            <person name="Ireland A."/>
            <person name="Larimer J."/>
            <person name="McCowan C."/>
            <person name="Murphy C."/>
            <person name="Pearson M."/>
            <person name="Poon T.W."/>
            <person name="Priest M."/>
            <person name="Roberts A."/>
            <person name="Saif S."/>
            <person name="Shea T."/>
            <person name="Sykes S."/>
            <person name="Wortman J."/>
            <person name="Nusbaum C."/>
            <person name="Birren B."/>
        </authorList>
    </citation>
    <scope>NUCLEOTIDE SEQUENCE [LARGE SCALE GENOMIC DNA]</scope>
    <source>
        <strain evidence="1">NJM9701</strain>
    </source>
</reference>
<dbReference type="InterPro" id="IPR003774">
    <property type="entry name" value="AlgH-like"/>
</dbReference>
<dbReference type="Pfam" id="PF02622">
    <property type="entry name" value="DUF179"/>
    <property type="match status" value="1"/>
</dbReference>
<dbReference type="AlphaFoldDB" id="A0A024U4K1"/>